<dbReference type="SUPFAM" id="SSF56601">
    <property type="entry name" value="beta-lactamase/transpeptidase-like"/>
    <property type="match status" value="1"/>
</dbReference>
<proteinExistence type="predicted"/>
<protein>
    <submittedName>
        <fullName evidence="4">Beta-lactamase family protein</fullName>
    </submittedName>
</protein>
<evidence type="ECO:0000259" key="3">
    <source>
        <dbReference type="Pfam" id="PF00144"/>
    </source>
</evidence>
<evidence type="ECO:0000256" key="1">
    <source>
        <dbReference type="ARBA" id="ARBA00004370"/>
    </source>
</evidence>
<dbReference type="PANTHER" id="PTHR46825:SF11">
    <property type="entry name" value="PENICILLIN-BINDING PROTEIN 4"/>
    <property type="match status" value="1"/>
</dbReference>
<gene>
    <name evidence="4" type="ORF">NDK43_31655</name>
</gene>
<dbReference type="PANTHER" id="PTHR46825">
    <property type="entry name" value="D-ALANYL-D-ALANINE-CARBOXYPEPTIDASE/ENDOPEPTIDASE AMPH"/>
    <property type="match status" value="1"/>
</dbReference>
<reference evidence="4 5" key="1">
    <citation type="submission" date="2022-06" db="EMBL/GenBank/DDBJ databases">
        <authorList>
            <person name="Jeon C.O."/>
        </authorList>
    </citation>
    <scope>NUCLEOTIDE SEQUENCE [LARGE SCALE GENOMIC DNA]</scope>
    <source>
        <strain evidence="4 5">KCTC 13943</strain>
    </source>
</reference>
<comment type="subcellular location">
    <subcellularLocation>
        <location evidence="1">Membrane</location>
    </subcellularLocation>
</comment>
<keyword evidence="5" id="KW-1185">Reference proteome</keyword>
<dbReference type="InterPro" id="IPR012338">
    <property type="entry name" value="Beta-lactam/transpept-like"/>
</dbReference>
<dbReference type="EMBL" id="JAMQCR010000003">
    <property type="protein sequence ID" value="MCM2536018.1"/>
    <property type="molecule type" value="Genomic_DNA"/>
</dbReference>
<feature type="domain" description="Beta-lactamase-related" evidence="3">
    <location>
        <begin position="77"/>
        <end position="350"/>
    </location>
</feature>
<evidence type="ECO:0000313" key="4">
    <source>
        <dbReference type="EMBL" id="MCM2536018.1"/>
    </source>
</evidence>
<dbReference type="Gene3D" id="3.40.710.10">
    <property type="entry name" value="DD-peptidase/beta-lactamase superfamily"/>
    <property type="match status" value="1"/>
</dbReference>
<dbReference type="Proteomes" id="UP001523262">
    <property type="component" value="Unassembled WGS sequence"/>
</dbReference>
<sequence length="381" mass="42828">MKYKNLGPIILVVVLSFYLGGCENPFNSSANKKTQIKASKENNIQNVNKLNKVEISQKNEELLQSKINDYLVGNGLSGSVFMARDNKVLFNGSVGYANVEKKLLNQPSTTYPIGSITKIFVATSIMKLQEEHKLNIQDPVSKYISNFPNGNKIKLYNLLTHTSGLQRPHWKNGDSTPLSLIQDIEKMPLKFQPGEKWDYEDINYMVLGYILEKVSKTSLHQFIKENIIDKAQLKETGFITHEHPVPYTSVGYLSKNNTVQRTEYLNTDLLYACGDIYSTASDLAKFDKALMSGKLVSKNSLIQMLTSSPRSSYGLGLYIKGDEALSNGVLGGWLTTHSYFKDNTQIVVLLNNNNNSIHIDKISLAIYQIVKESQNQEIPKQ</sequence>
<dbReference type="Pfam" id="PF00144">
    <property type="entry name" value="Beta-lactamase"/>
    <property type="match status" value="1"/>
</dbReference>
<organism evidence="4 5">
    <name type="scientific">Neobacillus pocheonensis</name>
    <dbReference type="NCBI Taxonomy" id="363869"/>
    <lineage>
        <taxon>Bacteria</taxon>
        <taxon>Bacillati</taxon>
        <taxon>Bacillota</taxon>
        <taxon>Bacilli</taxon>
        <taxon>Bacillales</taxon>
        <taxon>Bacillaceae</taxon>
        <taxon>Neobacillus</taxon>
    </lineage>
</organism>
<comment type="caution">
    <text evidence="4">The sequence shown here is derived from an EMBL/GenBank/DDBJ whole genome shotgun (WGS) entry which is preliminary data.</text>
</comment>
<name>A0ABT0WKD0_9BACI</name>
<evidence type="ECO:0000256" key="2">
    <source>
        <dbReference type="ARBA" id="ARBA00023136"/>
    </source>
</evidence>
<evidence type="ECO:0000313" key="5">
    <source>
        <dbReference type="Proteomes" id="UP001523262"/>
    </source>
</evidence>
<keyword evidence="2" id="KW-0472">Membrane</keyword>
<dbReference type="InterPro" id="IPR001466">
    <property type="entry name" value="Beta-lactam-related"/>
</dbReference>
<accession>A0ABT0WKD0</accession>
<dbReference type="InterPro" id="IPR050491">
    <property type="entry name" value="AmpC-like"/>
</dbReference>